<keyword evidence="9" id="KW-1185">Reference proteome</keyword>
<reference evidence="9" key="1">
    <citation type="submission" date="2017-03" db="EMBL/GenBank/DDBJ databases">
        <authorList>
            <person name="Herbold C."/>
        </authorList>
    </citation>
    <scope>NUCLEOTIDE SEQUENCE [LARGE SCALE GENOMIC DNA]</scope>
</reference>
<dbReference type="PANTHER" id="PTHR11804">
    <property type="entry name" value="PROTEASE M3 THIMET OLIGOPEPTIDASE-RELATED"/>
    <property type="match status" value="1"/>
</dbReference>
<dbReference type="Pfam" id="PF01432">
    <property type="entry name" value="Peptidase_M3"/>
    <property type="match status" value="1"/>
</dbReference>
<comment type="cofactor">
    <cofactor evidence="1">
        <name>Zn(2+)</name>
        <dbReference type="ChEBI" id="CHEBI:29105"/>
    </cofactor>
</comment>
<dbReference type="EC" id="3.4.24.-" evidence="8"/>
<dbReference type="InterPro" id="IPR001567">
    <property type="entry name" value="Pept_M3A_M3B_dom"/>
</dbReference>
<dbReference type="PANTHER" id="PTHR11804:SF5">
    <property type="entry name" value="OLIGOENDOPEPTIDASE F"/>
    <property type="match status" value="1"/>
</dbReference>
<accession>A0A2H1FD31</accession>
<evidence type="ECO:0000256" key="3">
    <source>
        <dbReference type="ARBA" id="ARBA00022723"/>
    </source>
</evidence>
<dbReference type="InterPro" id="IPR042088">
    <property type="entry name" value="OligoPept_F_C"/>
</dbReference>
<dbReference type="CDD" id="cd09610">
    <property type="entry name" value="M3B_PepF"/>
    <property type="match status" value="1"/>
</dbReference>
<keyword evidence="5" id="KW-0862">Zinc</keyword>
<evidence type="ECO:0000313" key="9">
    <source>
        <dbReference type="Proteomes" id="UP000230607"/>
    </source>
</evidence>
<dbReference type="Proteomes" id="UP000230607">
    <property type="component" value="Chromosome 1"/>
</dbReference>
<dbReference type="GO" id="GO:0006508">
    <property type="term" value="P:proteolysis"/>
    <property type="evidence" value="ECO:0007669"/>
    <property type="project" value="UniProtKB-KW"/>
</dbReference>
<evidence type="ECO:0000259" key="7">
    <source>
        <dbReference type="Pfam" id="PF01432"/>
    </source>
</evidence>
<evidence type="ECO:0000256" key="1">
    <source>
        <dbReference type="ARBA" id="ARBA00001947"/>
    </source>
</evidence>
<dbReference type="InterPro" id="IPR011977">
    <property type="entry name" value="Pept_M3B_clade3"/>
</dbReference>
<dbReference type="Gene3D" id="1.20.140.70">
    <property type="entry name" value="Oligopeptidase f, N-terminal domain"/>
    <property type="match status" value="1"/>
</dbReference>
<feature type="domain" description="Peptidase M3A/M3B catalytic" evidence="7">
    <location>
        <begin position="200"/>
        <end position="579"/>
    </location>
</feature>
<dbReference type="EMBL" id="LT841358">
    <property type="protein sequence ID" value="SMH70682.1"/>
    <property type="molecule type" value="Genomic_DNA"/>
</dbReference>
<proteinExistence type="predicted"/>
<dbReference type="GO" id="GO:0006518">
    <property type="term" value="P:peptide metabolic process"/>
    <property type="evidence" value="ECO:0007669"/>
    <property type="project" value="TreeGrafter"/>
</dbReference>
<name>A0A2H1FD31_9ARCH</name>
<keyword evidence="2" id="KW-0645">Protease</keyword>
<evidence type="ECO:0000256" key="4">
    <source>
        <dbReference type="ARBA" id="ARBA00022801"/>
    </source>
</evidence>
<organism evidence="8 9">
    <name type="scientific">Candidatus Nitrosotalea okcheonensis</name>
    <dbReference type="NCBI Taxonomy" id="1903276"/>
    <lineage>
        <taxon>Archaea</taxon>
        <taxon>Nitrososphaerota</taxon>
        <taxon>Nitrososphaeria</taxon>
        <taxon>Nitrosotaleales</taxon>
        <taxon>Nitrosotaleaceae</taxon>
        <taxon>Nitrosotalea</taxon>
    </lineage>
</organism>
<keyword evidence="3" id="KW-0479">Metal-binding</keyword>
<evidence type="ECO:0000313" key="8">
    <source>
        <dbReference type="EMBL" id="SMH70682.1"/>
    </source>
</evidence>
<keyword evidence="4 8" id="KW-0378">Hydrolase</keyword>
<dbReference type="GO" id="GO:0004222">
    <property type="term" value="F:metalloendopeptidase activity"/>
    <property type="evidence" value="ECO:0007669"/>
    <property type="project" value="InterPro"/>
</dbReference>
<dbReference type="SUPFAM" id="SSF55486">
    <property type="entry name" value="Metalloproteases ('zincins'), catalytic domain"/>
    <property type="match status" value="1"/>
</dbReference>
<dbReference type="AlphaFoldDB" id="A0A2H1FD31"/>
<dbReference type="NCBIfam" id="TIGR02290">
    <property type="entry name" value="M3_fam_3"/>
    <property type="match status" value="1"/>
</dbReference>
<sequence>MNQMQLFREEKWDLSELVKDPESPQFTKRLEAIQRDVKNFEKNKKILKSTIPEKKFLAMLHTLEEITEQFGRVSGYASLEYSSDTQSDKATSLVSRMRKLGAQLENQTLFFDQWWKKQLDEKNAQRLMRASGELYEFLRYKRLLAKYSLTEPEERIINTLDVTGHSALVKIYDKITNAFVFEVKIDGKTKKYNREELSVLIRNPRSKTREIAYKALLSEFDKNKGVLGEIYQNIVSNWKDECIHIRGYSSPISVRNIGNDTDDKTVDALLSVCKKNSDVFRKFFLLKARIMNMKKLRRYDIYAPTKKREEKKYSYDKAVKLVLDTLDDFSPRLSEYAKRVFVQRHVDSTIRPGKRSGAFCSTISPKITPYVLVNFKGRTNDVFTLAHELGHAIHSIAASGKSIFIAEAPLPLAETASTFSEMLLFNKILDQIPDNEQQSLLTEHMNDLYATVGRQAYFTLFEIAAHEKIGNGAMVQDITSEYTKTLKDQFGNSVDVTPDFGIEWTCIPHFYHSPFYCYSYSFGNLLSLSLYQRYRKEGRSFASTYIGILAAGGSKKPEDLLKEHGIDITSESFWQEGFEYIKNQTERLGKVIN</sequence>
<evidence type="ECO:0000256" key="5">
    <source>
        <dbReference type="ARBA" id="ARBA00022833"/>
    </source>
</evidence>
<dbReference type="InterPro" id="IPR045090">
    <property type="entry name" value="Pept_M3A_M3B"/>
</dbReference>
<evidence type="ECO:0000256" key="6">
    <source>
        <dbReference type="ARBA" id="ARBA00023049"/>
    </source>
</evidence>
<evidence type="ECO:0000256" key="2">
    <source>
        <dbReference type="ARBA" id="ARBA00022670"/>
    </source>
</evidence>
<dbReference type="GO" id="GO:0046872">
    <property type="term" value="F:metal ion binding"/>
    <property type="evidence" value="ECO:0007669"/>
    <property type="project" value="UniProtKB-KW"/>
</dbReference>
<gene>
    <name evidence="8" type="ORF">NCS_10489</name>
</gene>
<keyword evidence="6" id="KW-0482">Metalloprotease</keyword>
<dbReference type="Gene3D" id="1.10.1370.20">
    <property type="entry name" value="Oligoendopeptidase f, C-terminal domain"/>
    <property type="match status" value="1"/>
</dbReference>
<protein>
    <submittedName>
        <fullName evidence="8">Oligoendopeptidase, PepF/M3 family</fullName>
        <ecNumber evidence="8">3.4.24.-</ecNumber>
    </submittedName>
</protein>